<dbReference type="AlphaFoldDB" id="A0A3Q9KUE4"/>
<name>A0A3Q9KUE4_STRGD</name>
<evidence type="ECO:0000256" key="5">
    <source>
        <dbReference type="ARBA" id="ARBA00022692"/>
    </source>
</evidence>
<feature type="transmembrane region" description="Helical" evidence="14">
    <location>
        <begin position="380"/>
        <end position="397"/>
    </location>
</feature>
<feature type="transmembrane region" description="Helical" evidence="14">
    <location>
        <begin position="156"/>
        <end position="176"/>
    </location>
</feature>
<evidence type="ECO:0000256" key="7">
    <source>
        <dbReference type="ARBA" id="ARBA00022729"/>
    </source>
</evidence>
<proteinExistence type="inferred from homology"/>
<organism evidence="18 20">
    <name type="scientific">Streptomyces griseoviridis</name>
    <dbReference type="NCBI Taxonomy" id="45398"/>
    <lineage>
        <taxon>Bacteria</taxon>
        <taxon>Bacillati</taxon>
        <taxon>Actinomycetota</taxon>
        <taxon>Actinomycetes</taxon>
        <taxon>Kitasatosporales</taxon>
        <taxon>Streptomycetaceae</taxon>
        <taxon>Streptomyces</taxon>
    </lineage>
</organism>
<dbReference type="GO" id="GO:0046688">
    <property type="term" value="P:response to copper ion"/>
    <property type="evidence" value="ECO:0007669"/>
    <property type="project" value="InterPro"/>
</dbReference>
<dbReference type="InterPro" id="IPR008457">
    <property type="entry name" value="Cu-R_CopD_dom"/>
</dbReference>
<feature type="domain" description="Copper resistance protein D" evidence="17">
    <location>
        <begin position="339"/>
        <end position="415"/>
    </location>
</feature>
<evidence type="ECO:0000256" key="1">
    <source>
        <dbReference type="ARBA" id="ARBA00004418"/>
    </source>
</evidence>
<keyword evidence="7 15" id="KW-0732">Signal</keyword>
<feature type="signal peptide" evidence="15">
    <location>
        <begin position="1"/>
        <end position="34"/>
    </location>
</feature>
<keyword evidence="4" id="KW-1003">Cell membrane</keyword>
<dbReference type="InterPro" id="IPR007348">
    <property type="entry name" value="CopC_dom"/>
</dbReference>
<evidence type="ECO:0000256" key="4">
    <source>
        <dbReference type="ARBA" id="ARBA00022475"/>
    </source>
</evidence>
<evidence type="ECO:0000256" key="13">
    <source>
        <dbReference type="SAM" id="MobiDB-lite"/>
    </source>
</evidence>
<feature type="chain" id="PRO_5043534411" description="Protein YobA" evidence="15">
    <location>
        <begin position="35"/>
        <end position="667"/>
    </location>
</feature>
<dbReference type="GO" id="GO:0006825">
    <property type="term" value="P:copper ion transport"/>
    <property type="evidence" value="ECO:0007669"/>
    <property type="project" value="InterPro"/>
</dbReference>
<sequence>MTQTITPRVRTLMLLILAVTGMLLAGAGPASAHAALTGSDPAQGVVVDKAPTQVSLTFSEQVALSDASLRVLDPKGARVDTGKPTNVSGTTYAVPLHSGLADGTYTVTYQVVSADSHPVAGAYTFSVGAPSQTTVTAVGQEVGGGVVGWLYGLGRYLSYAGFIVLVGGATFVLACWQRGSGARPVQRLVVSGWLSLTVATLLLLLLRGSYTSSGKVSDVFDLTLLGQVLQTKTGAALVSRLLLLAAAALFVAVLFGAYDKREDQEKRDLTFGLAIGGAVVSAGLAATWAMAEHASTGLQAGIAMPVDVIHLLAVAAWLGGLCALLVALYRSDTPIEASAVHRFSRLAFGSVVALVATGVYQSWRQLGSWSAFTDTRYGQLLLAKIALVAVLVGIAFFSRRWTGRLAETATGAKVTTESEAAASKATASKTGASKATASKTGAPKTGAPKVTASKTTASKAGGSEVAGSARAAQLARQRVAVDTARQKRQRDADPDRFGLRRSVLAEAAVAVVLLAVTTVLTQTEPGRTEEDAKAAKASASSSQSSSASGSDPSAGALTLTMPFDTGGKDGKGVLSVDLDPARVGGNEMHVYVQRPNGRAFDVPEVKVAFTLTAKKIGPLPVVPDHITTGHWSANGVQIPMAGDWKVAVTVRTSDIDQVTVSKNAQIG</sequence>
<dbReference type="InterPro" id="IPR014755">
    <property type="entry name" value="Cu-Rt/internalin_Ig-like"/>
</dbReference>
<evidence type="ECO:0000313" key="20">
    <source>
        <dbReference type="Proteomes" id="UP000271291"/>
    </source>
</evidence>
<dbReference type="FunFam" id="2.60.40.1220:FF:000001">
    <property type="entry name" value="CopC domain-containing protein YobA"/>
    <property type="match status" value="1"/>
</dbReference>
<feature type="domain" description="CopC" evidence="16">
    <location>
        <begin position="33"/>
        <end position="127"/>
    </location>
</feature>
<dbReference type="EMBL" id="CP034687">
    <property type="protein sequence ID" value="AZS86242.1"/>
    <property type="molecule type" value="Genomic_DNA"/>
</dbReference>
<feature type="compositionally biased region" description="Low complexity" evidence="13">
    <location>
        <begin position="535"/>
        <end position="556"/>
    </location>
</feature>
<keyword evidence="5 14" id="KW-0812">Transmembrane</keyword>
<feature type="transmembrane region" description="Helical" evidence="14">
    <location>
        <begin position="188"/>
        <end position="206"/>
    </location>
</feature>
<evidence type="ECO:0000256" key="12">
    <source>
        <dbReference type="ARBA" id="ARBA00070395"/>
    </source>
</evidence>
<dbReference type="EMBL" id="CP029078">
    <property type="protein sequence ID" value="QCN86895.1"/>
    <property type="molecule type" value="Genomic_DNA"/>
</dbReference>
<dbReference type="RefSeq" id="WP_127179064.1">
    <property type="nucleotide sequence ID" value="NZ_CP029078.1"/>
</dbReference>
<keyword evidence="8" id="KW-0574">Periplasm</keyword>
<dbReference type="PANTHER" id="PTHR34820:SF4">
    <property type="entry name" value="INNER MEMBRANE PROTEIN YEBZ"/>
    <property type="match status" value="1"/>
</dbReference>
<evidence type="ECO:0000256" key="6">
    <source>
        <dbReference type="ARBA" id="ARBA00022723"/>
    </source>
</evidence>
<dbReference type="Gene3D" id="2.60.40.1220">
    <property type="match status" value="1"/>
</dbReference>
<gene>
    <name evidence="19" type="ORF">DDJ31_19615</name>
    <name evidence="18" type="ORF">ELQ87_19670</name>
</gene>
<keyword evidence="10" id="KW-0186">Copper</keyword>
<dbReference type="PANTHER" id="PTHR34820">
    <property type="entry name" value="INNER MEMBRANE PROTEIN YEBZ"/>
    <property type="match status" value="1"/>
</dbReference>
<accession>A0A3Q9KUE4</accession>
<dbReference type="Pfam" id="PF05425">
    <property type="entry name" value="CopD"/>
    <property type="match status" value="1"/>
</dbReference>
<dbReference type="KEGG" id="sgd:ELQ87_19670"/>
<dbReference type="Proteomes" id="UP000501753">
    <property type="component" value="Chromosome"/>
</dbReference>
<keyword evidence="21" id="KW-1185">Reference proteome</keyword>
<dbReference type="InterPro" id="IPR032694">
    <property type="entry name" value="CopC/D"/>
</dbReference>
<dbReference type="Pfam" id="PF04234">
    <property type="entry name" value="CopC"/>
    <property type="match status" value="1"/>
</dbReference>
<feature type="transmembrane region" description="Helical" evidence="14">
    <location>
        <begin position="269"/>
        <end position="289"/>
    </location>
</feature>
<feature type="transmembrane region" description="Helical" evidence="14">
    <location>
        <begin position="309"/>
        <end position="331"/>
    </location>
</feature>
<dbReference type="GO" id="GO:0005886">
    <property type="term" value="C:plasma membrane"/>
    <property type="evidence" value="ECO:0007669"/>
    <property type="project" value="UniProtKB-SubCell"/>
</dbReference>
<evidence type="ECO:0000313" key="18">
    <source>
        <dbReference type="EMBL" id="AZS86242.1"/>
    </source>
</evidence>
<feature type="compositionally biased region" description="Low complexity" evidence="13">
    <location>
        <begin position="416"/>
        <end position="447"/>
    </location>
</feature>
<dbReference type="GO" id="GO:0042597">
    <property type="term" value="C:periplasmic space"/>
    <property type="evidence" value="ECO:0007669"/>
    <property type="project" value="UniProtKB-SubCell"/>
</dbReference>
<keyword evidence="9 14" id="KW-1133">Transmembrane helix</keyword>
<reference evidence="19 21" key="1">
    <citation type="submission" date="2018-04" db="EMBL/GenBank/DDBJ databases">
        <title>Complete genome sequences of Streptomyces griseoviridis K61 and characterization of antagonistic properties of biological control agents.</title>
        <authorList>
            <person name="Mariita R.M."/>
            <person name="Sello J.K."/>
        </authorList>
    </citation>
    <scope>NUCLEOTIDE SEQUENCE [LARGE SCALE GENOMIC DNA]</scope>
    <source>
        <strain evidence="19 21">K61</strain>
    </source>
</reference>
<dbReference type="SUPFAM" id="SSF81296">
    <property type="entry name" value="E set domains"/>
    <property type="match status" value="1"/>
</dbReference>
<evidence type="ECO:0000259" key="17">
    <source>
        <dbReference type="Pfam" id="PF05425"/>
    </source>
</evidence>
<feature type="region of interest" description="Disordered" evidence="13">
    <location>
        <begin position="416"/>
        <end position="470"/>
    </location>
</feature>
<evidence type="ECO:0000256" key="2">
    <source>
        <dbReference type="ARBA" id="ARBA00004651"/>
    </source>
</evidence>
<comment type="similarity">
    <text evidence="3">Belongs to the CopC family.</text>
</comment>
<feature type="region of interest" description="Disordered" evidence="13">
    <location>
        <begin position="524"/>
        <end position="562"/>
    </location>
</feature>
<dbReference type="Proteomes" id="UP000271291">
    <property type="component" value="Chromosome"/>
</dbReference>
<feature type="transmembrane region" description="Helical" evidence="14">
    <location>
        <begin position="237"/>
        <end position="257"/>
    </location>
</feature>
<keyword evidence="6" id="KW-0479">Metal-binding</keyword>
<evidence type="ECO:0000256" key="3">
    <source>
        <dbReference type="ARBA" id="ARBA00010509"/>
    </source>
</evidence>
<comment type="subcellular location">
    <subcellularLocation>
        <location evidence="2">Cell membrane</location>
        <topology evidence="2">Multi-pass membrane protein</topology>
    </subcellularLocation>
    <subcellularLocation>
        <location evidence="1">Periplasm</location>
    </subcellularLocation>
</comment>
<evidence type="ECO:0000256" key="9">
    <source>
        <dbReference type="ARBA" id="ARBA00022989"/>
    </source>
</evidence>
<evidence type="ECO:0000256" key="10">
    <source>
        <dbReference type="ARBA" id="ARBA00023008"/>
    </source>
</evidence>
<dbReference type="OrthoDB" id="5242236at2"/>
<dbReference type="GO" id="GO:0005507">
    <property type="term" value="F:copper ion binding"/>
    <property type="evidence" value="ECO:0007669"/>
    <property type="project" value="InterPro"/>
</dbReference>
<reference evidence="18 20" key="2">
    <citation type="submission" date="2018-12" db="EMBL/GenBank/DDBJ databases">
        <title>Streptomyces griseoviridis F1-27 complete genome.</title>
        <authorList>
            <person name="Mariita R.M."/>
            <person name="Sello J.K."/>
        </authorList>
    </citation>
    <scope>NUCLEOTIDE SEQUENCE [LARGE SCALE GENOMIC DNA]</scope>
    <source>
        <strain evidence="18 20">F1-27</strain>
    </source>
</reference>
<evidence type="ECO:0000256" key="15">
    <source>
        <dbReference type="SAM" id="SignalP"/>
    </source>
</evidence>
<keyword evidence="11 14" id="KW-0472">Membrane</keyword>
<evidence type="ECO:0000256" key="14">
    <source>
        <dbReference type="SAM" id="Phobius"/>
    </source>
</evidence>
<evidence type="ECO:0000313" key="21">
    <source>
        <dbReference type="Proteomes" id="UP000501753"/>
    </source>
</evidence>
<feature type="transmembrane region" description="Helical" evidence="14">
    <location>
        <begin position="503"/>
        <end position="521"/>
    </location>
</feature>
<evidence type="ECO:0000256" key="8">
    <source>
        <dbReference type="ARBA" id="ARBA00022764"/>
    </source>
</evidence>
<feature type="transmembrane region" description="Helical" evidence="14">
    <location>
        <begin position="343"/>
        <end position="360"/>
    </location>
</feature>
<evidence type="ECO:0000259" key="16">
    <source>
        <dbReference type="Pfam" id="PF04234"/>
    </source>
</evidence>
<protein>
    <recommendedName>
        <fullName evidence="12">Protein YobA</fullName>
    </recommendedName>
</protein>
<dbReference type="InterPro" id="IPR014756">
    <property type="entry name" value="Ig_E-set"/>
</dbReference>
<evidence type="ECO:0000256" key="11">
    <source>
        <dbReference type="ARBA" id="ARBA00023136"/>
    </source>
</evidence>
<evidence type="ECO:0000313" key="19">
    <source>
        <dbReference type="EMBL" id="QCN86895.1"/>
    </source>
</evidence>